<feature type="region of interest" description="Disordered" evidence="8">
    <location>
        <begin position="130"/>
        <end position="472"/>
    </location>
</feature>
<feature type="compositionally biased region" description="Polar residues" evidence="8">
    <location>
        <begin position="330"/>
        <end position="353"/>
    </location>
</feature>
<evidence type="ECO:0000256" key="3">
    <source>
        <dbReference type="ARBA" id="ARBA00022553"/>
    </source>
</evidence>
<evidence type="ECO:0000256" key="6">
    <source>
        <dbReference type="ARBA" id="ARBA00023163"/>
    </source>
</evidence>
<dbReference type="eggNOG" id="ENOG502SEGQ">
    <property type="taxonomic scope" value="Eukaryota"/>
</dbReference>
<evidence type="ECO:0000256" key="5">
    <source>
        <dbReference type="ARBA" id="ARBA00023159"/>
    </source>
</evidence>
<name>G4TGM1_SERID</name>
<evidence type="ECO:0000259" key="9">
    <source>
        <dbReference type="Pfam" id="PF09816"/>
    </source>
</evidence>
<dbReference type="Proteomes" id="UP000007148">
    <property type="component" value="Unassembled WGS sequence"/>
</dbReference>
<evidence type="ECO:0000256" key="1">
    <source>
        <dbReference type="ARBA" id="ARBA00004123"/>
    </source>
</evidence>
<dbReference type="GO" id="GO:0006368">
    <property type="term" value="P:transcription elongation by RNA polymerase II"/>
    <property type="evidence" value="ECO:0007669"/>
    <property type="project" value="InterPro"/>
</dbReference>
<accession>G4TGM1</accession>
<evidence type="ECO:0000313" key="10">
    <source>
        <dbReference type="EMBL" id="CCA70469.1"/>
    </source>
</evidence>
<feature type="compositionally biased region" description="Basic and acidic residues" evidence="8">
    <location>
        <begin position="317"/>
        <end position="327"/>
    </location>
</feature>
<dbReference type="GO" id="GO:0032783">
    <property type="term" value="C:super elongation complex"/>
    <property type="evidence" value="ECO:0007669"/>
    <property type="project" value="InterPro"/>
</dbReference>
<feature type="domain" description="Transcription elongation factor Eaf N-terminal" evidence="9">
    <location>
        <begin position="16"/>
        <end position="130"/>
    </location>
</feature>
<gene>
    <name evidence="10" type="ORF">PIIN_04407</name>
</gene>
<dbReference type="Pfam" id="PF09816">
    <property type="entry name" value="EAF"/>
    <property type="match status" value="1"/>
</dbReference>
<comment type="subcellular location">
    <subcellularLocation>
        <location evidence="1">Nucleus</location>
    </subcellularLocation>
</comment>
<dbReference type="STRING" id="1109443.G4TGM1"/>
<dbReference type="PANTHER" id="PTHR15970:SF2">
    <property type="entry name" value="ELL-ASSOCIATED FACTOR EAF"/>
    <property type="match status" value="1"/>
</dbReference>
<keyword evidence="11" id="KW-1185">Reference proteome</keyword>
<comment type="caution">
    <text evidence="10">The sequence shown here is derived from an EMBL/GenBank/DDBJ whole genome shotgun (WGS) entry which is preliminary data.</text>
</comment>
<dbReference type="HOGENOM" id="CLU_578868_0_0_1"/>
<evidence type="ECO:0000313" key="11">
    <source>
        <dbReference type="Proteomes" id="UP000007148"/>
    </source>
</evidence>
<feature type="compositionally biased region" description="Basic and acidic residues" evidence="8">
    <location>
        <begin position="248"/>
        <end position="258"/>
    </location>
</feature>
<dbReference type="PANTHER" id="PTHR15970">
    <property type="entry name" value="ELL-ASSOCIATED FACTOR EAF"/>
    <property type="match status" value="1"/>
</dbReference>
<dbReference type="InterPro" id="IPR019194">
    <property type="entry name" value="Tscrpt_elong_fac_Eaf_N"/>
</dbReference>
<comment type="similarity">
    <text evidence="2">Belongs to the EAF family.</text>
</comment>
<evidence type="ECO:0000256" key="8">
    <source>
        <dbReference type="SAM" id="MobiDB-lite"/>
    </source>
</evidence>
<dbReference type="AlphaFoldDB" id="G4TGM1"/>
<organism evidence="10 11">
    <name type="scientific">Serendipita indica (strain DSM 11827)</name>
    <name type="common">Root endophyte fungus</name>
    <name type="synonym">Piriformospora indica</name>
    <dbReference type="NCBI Taxonomy" id="1109443"/>
    <lineage>
        <taxon>Eukaryota</taxon>
        <taxon>Fungi</taxon>
        <taxon>Dikarya</taxon>
        <taxon>Basidiomycota</taxon>
        <taxon>Agaricomycotina</taxon>
        <taxon>Agaricomycetes</taxon>
        <taxon>Sebacinales</taxon>
        <taxon>Serendipitaceae</taxon>
        <taxon>Serendipita</taxon>
    </lineage>
</organism>
<dbReference type="OMA" id="AKEWECV"/>
<feature type="compositionally biased region" description="Pro residues" evidence="8">
    <location>
        <begin position="162"/>
        <end position="171"/>
    </location>
</feature>
<protein>
    <recommendedName>
        <fullName evidence="9">Transcription elongation factor Eaf N-terminal domain-containing protein</fullName>
    </recommendedName>
</protein>
<keyword evidence="7" id="KW-0539">Nucleus</keyword>
<dbReference type="InParanoid" id="G4TGM1"/>
<keyword evidence="5" id="KW-0010">Activator</keyword>
<proteinExistence type="inferred from homology"/>
<feature type="compositionally biased region" description="Acidic residues" evidence="8">
    <location>
        <begin position="394"/>
        <end position="412"/>
    </location>
</feature>
<feature type="compositionally biased region" description="Polar residues" evidence="8">
    <location>
        <begin position="130"/>
        <end position="144"/>
    </location>
</feature>
<feature type="compositionally biased region" description="Polar residues" evidence="8">
    <location>
        <begin position="228"/>
        <end position="245"/>
    </location>
</feature>
<keyword evidence="3" id="KW-0597">Phosphoprotein</keyword>
<dbReference type="OrthoDB" id="125903at2759"/>
<feature type="compositionally biased region" description="Acidic residues" evidence="8">
    <location>
        <begin position="459"/>
        <end position="472"/>
    </location>
</feature>
<feature type="compositionally biased region" description="Low complexity" evidence="8">
    <location>
        <begin position="276"/>
        <end position="288"/>
    </location>
</feature>
<sequence length="472" mass="49795">MATASPMSWLPPRGVHNITLGSSIRRSLASPRANAVQAAQSSRNEFVAMRYNVKPPGVVNATGSLAPAATYAHKDSFQMELSSETGEQHSFSARSETKKELDCVLFYDASTGTLVLERLDSLLVLTHQRAASATGPPTTLTTASGLKGAPNGLLPNRAHPTAFPPTPPSTSPPEYASLPETGRTKERARPVSSAGTPRAIPLDPPSPAHVRESSGADNEPAPLAAPATGQTATIASRKVPQSMSEYAQEQRRLQEARQRSSSGFASDPNEENLTFGKPAGASAPPSSGNALRLSDMPLRRGDKRKFSDSEPDEEELEFGRPSKEIKRAKTASQSPASVTYGTPPAQVSYSDSAPSPARAAHLHPVSLRSSAAAAHSTNMVHGSSPLVKSHALVEESDSDDEEDETSDSDSEPEAPAPTFAPASHNEMELVSVDPDGEEDDFLMAAFDNDDNAGGGADNGSDDSSDESDYDER</sequence>
<dbReference type="GO" id="GO:0003711">
    <property type="term" value="F:transcription elongation factor activity"/>
    <property type="evidence" value="ECO:0007669"/>
    <property type="project" value="TreeGrafter"/>
</dbReference>
<feature type="compositionally biased region" description="Basic and acidic residues" evidence="8">
    <location>
        <begin position="297"/>
        <end position="308"/>
    </location>
</feature>
<dbReference type="EMBL" id="CAFZ01000084">
    <property type="protein sequence ID" value="CCA70469.1"/>
    <property type="molecule type" value="Genomic_DNA"/>
</dbReference>
<keyword evidence="4" id="KW-0805">Transcription regulation</keyword>
<reference evidence="10 11" key="1">
    <citation type="journal article" date="2011" name="PLoS Pathog.">
        <title>Endophytic Life Strategies Decoded by Genome and Transcriptome Analyses of the Mutualistic Root Symbiont Piriformospora indica.</title>
        <authorList>
            <person name="Zuccaro A."/>
            <person name="Lahrmann U."/>
            <person name="Guldener U."/>
            <person name="Langen G."/>
            <person name="Pfiffi S."/>
            <person name="Biedenkopf D."/>
            <person name="Wong P."/>
            <person name="Samans B."/>
            <person name="Grimm C."/>
            <person name="Basiewicz M."/>
            <person name="Murat C."/>
            <person name="Martin F."/>
            <person name="Kogel K.H."/>
        </authorList>
    </citation>
    <scope>NUCLEOTIDE SEQUENCE [LARGE SCALE GENOMIC DNA]</scope>
    <source>
        <strain evidence="10 11">DSM 11827</strain>
    </source>
</reference>
<keyword evidence="6" id="KW-0804">Transcription</keyword>
<dbReference type="InterPro" id="IPR027093">
    <property type="entry name" value="EAF_fam"/>
</dbReference>
<evidence type="ECO:0000256" key="2">
    <source>
        <dbReference type="ARBA" id="ARBA00007798"/>
    </source>
</evidence>
<evidence type="ECO:0000256" key="7">
    <source>
        <dbReference type="ARBA" id="ARBA00023242"/>
    </source>
</evidence>
<evidence type="ECO:0000256" key="4">
    <source>
        <dbReference type="ARBA" id="ARBA00023015"/>
    </source>
</evidence>